<comment type="similarity">
    <text evidence="2">Belongs to the ABC-2 integral membrane protein family.</text>
</comment>
<keyword evidence="4" id="KW-1003">Cell membrane</keyword>
<protein>
    <submittedName>
        <fullName evidence="10">ABC transporter permease</fullName>
    </submittedName>
</protein>
<evidence type="ECO:0000259" key="9">
    <source>
        <dbReference type="PROSITE" id="PS51012"/>
    </source>
</evidence>
<evidence type="ECO:0000256" key="6">
    <source>
        <dbReference type="ARBA" id="ARBA00022989"/>
    </source>
</evidence>
<keyword evidence="3" id="KW-0813">Transport</keyword>
<feature type="transmembrane region" description="Helical" evidence="8">
    <location>
        <begin position="204"/>
        <end position="222"/>
    </location>
</feature>
<dbReference type="EMBL" id="CP071060">
    <property type="protein sequence ID" value="QSI75834.1"/>
    <property type="molecule type" value="Genomic_DNA"/>
</dbReference>
<organism evidence="10 11">
    <name type="scientific">Niveibacterium microcysteis</name>
    <dbReference type="NCBI Taxonomy" id="2811415"/>
    <lineage>
        <taxon>Bacteria</taxon>
        <taxon>Pseudomonadati</taxon>
        <taxon>Pseudomonadota</taxon>
        <taxon>Betaproteobacteria</taxon>
        <taxon>Rhodocyclales</taxon>
        <taxon>Rhodocyclaceae</taxon>
        <taxon>Niveibacterium</taxon>
    </lineage>
</organism>
<dbReference type="InterPro" id="IPR047817">
    <property type="entry name" value="ABC2_TM_bact-type"/>
</dbReference>
<keyword evidence="11" id="KW-1185">Reference proteome</keyword>
<sequence length="402" mass="41775">MSRLLVRLLALWRKEALALLRDPHALAALFVMPAVFILIMSFALRDAFDPAALKPRSVLVQQDESPAARALVAAMRRSVSGFDEAREVSLADARRAVGRGDAAFAVVLQAGVGTAILGPEPGAAAAKVQILVDPAVAVVAQQAMRQQVAAVLGQVQASEMSRRVQALMGVPLPVPMDSVALPLMQRADGRSLKPSAVQQSVPAWLIFGLFFVVIPLAPVFIAERQFGTLLRLRAMGASPALLIAGKLPPFVLLNLLQACLMFAVGASLVPALGGEALQLPGAGGLAALALVSVSVSAAAIGWAFLVASIARTSEQATVIGGVGNILMAAIGGVMVPRFIMPAAMQPLTQVSPMAWALDAFHAVLLRDAPLADLALPMLALLGFGAACLILAAWALQRSRATA</sequence>
<evidence type="ECO:0000256" key="7">
    <source>
        <dbReference type="ARBA" id="ARBA00023136"/>
    </source>
</evidence>
<dbReference type="Pfam" id="PF12698">
    <property type="entry name" value="ABC2_membrane_3"/>
    <property type="match status" value="1"/>
</dbReference>
<feature type="domain" description="ABC transmembrane type-2" evidence="9">
    <location>
        <begin position="164"/>
        <end position="398"/>
    </location>
</feature>
<evidence type="ECO:0000256" key="3">
    <source>
        <dbReference type="ARBA" id="ARBA00022448"/>
    </source>
</evidence>
<dbReference type="PANTHER" id="PTHR30294">
    <property type="entry name" value="MEMBRANE COMPONENT OF ABC TRANSPORTER YHHJ-RELATED"/>
    <property type="match status" value="1"/>
</dbReference>
<feature type="transmembrane region" description="Helical" evidence="8">
    <location>
        <begin position="251"/>
        <end position="273"/>
    </location>
</feature>
<evidence type="ECO:0000256" key="1">
    <source>
        <dbReference type="ARBA" id="ARBA00004651"/>
    </source>
</evidence>
<name>A0ABX7M240_9RHOO</name>
<feature type="transmembrane region" description="Helical" evidence="8">
    <location>
        <begin position="318"/>
        <end position="339"/>
    </location>
</feature>
<feature type="transmembrane region" description="Helical" evidence="8">
    <location>
        <begin position="26"/>
        <end position="44"/>
    </location>
</feature>
<evidence type="ECO:0000256" key="4">
    <source>
        <dbReference type="ARBA" id="ARBA00022475"/>
    </source>
</evidence>
<evidence type="ECO:0000313" key="10">
    <source>
        <dbReference type="EMBL" id="QSI75834.1"/>
    </source>
</evidence>
<reference evidence="10 11" key="1">
    <citation type="submission" date="2021-02" db="EMBL/GenBank/DDBJ databases">
        <title>Niveibacterium changnyeongensis HC41.</title>
        <authorList>
            <person name="Kang M."/>
        </authorList>
    </citation>
    <scope>NUCLEOTIDE SEQUENCE [LARGE SCALE GENOMIC DNA]</scope>
    <source>
        <strain evidence="10 11">HC41</strain>
    </source>
</reference>
<accession>A0ABX7M240</accession>
<dbReference type="PANTHER" id="PTHR30294:SF38">
    <property type="entry name" value="TRANSPORT PERMEASE PROTEIN"/>
    <property type="match status" value="1"/>
</dbReference>
<keyword evidence="7 8" id="KW-0472">Membrane</keyword>
<keyword evidence="6 8" id="KW-1133">Transmembrane helix</keyword>
<dbReference type="InterPro" id="IPR013525">
    <property type="entry name" value="ABC2_TM"/>
</dbReference>
<dbReference type="PROSITE" id="PS51012">
    <property type="entry name" value="ABC_TM2"/>
    <property type="match status" value="1"/>
</dbReference>
<dbReference type="InterPro" id="IPR051449">
    <property type="entry name" value="ABC-2_transporter_component"/>
</dbReference>
<gene>
    <name evidence="10" type="ORF">JY500_15280</name>
</gene>
<comment type="subcellular location">
    <subcellularLocation>
        <location evidence="1">Cell membrane</location>
        <topology evidence="1">Multi-pass membrane protein</topology>
    </subcellularLocation>
</comment>
<proteinExistence type="inferred from homology"/>
<evidence type="ECO:0000313" key="11">
    <source>
        <dbReference type="Proteomes" id="UP000663570"/>
    </source>
</evidence>
<evidence type="ECO:0000256" key="8">
    <source>
        <dbReference type="SAM" id="Phobius"/>
    </source>
</evidence>
<keyword evidence="5 8" id="KW-0812">Transmembrane</keyword>
<dbReference type="RefSeq" id="WP_206253695.1">
    <property type="nucleotide sequence ID" value="NZ_CP071060.1"/>
</dbReference>
<evidence type="ECO:0000256" key="5">
    <source>
        <dbReference type="ARBA" id="ARBA00022692"/>
    </source>
</evidence>
<feature type="transmembrane region" description="Helical" evidence="8">
    <location>
        <begin position="285"/>
        <end position="306"/>
    </location>
</feature>
<dbReference type="Proteomes" id="UP000663570">
    <property type="component" value="Chromosome"/>
</dbReference>
<evidence type="ECO:0000256" key="2">
    <source>
        <dbReference type="ARBA" id="ARBA00007783"/>
    </source>
</evidence>
<feature type="transmembrane region" description="Helical" evidence="8">
    <location>
        <begin position="373"/>
        <end position="395"/>
    </location>
</feature>